<dbReference type="PANTHER" id="PTHR45910">
    <property type="entry name" value="N-ALPHA-ACETYLTRANSFERASE 20"/>
    <property type="match status" value="1"/>
</dbReference>
<dbReference type="PROSITE" id="PS51186">
    <property type="entry name" value="GNAT"/>
    <property type="match status" value="1"/>
</dbReference>
<evidence type="ECO:0000256" key="2">
    <source>
        <dbReference type="ARBA" id="ARBA00023315"/>
    </source>
</evidence>
<dbReference type="SUPFAM" id="SSF55729">
    <property type="entry name" value="Acyl-CoA N-acyltransferases (Nat)"/>
    <property type="match status" value="1"/>
</dbReference>
<sequence>MTTLRAFHASDVFRFNPTNLDPLTETYDLNFYFSYLAQWPHLFTVASSLDYTIDAYIMGKLESSPPYAINSPHYLPFHAHITALTVAPHSRRMGLARTLSSSLEAAADSYQAWFVDLFVRKGNLIAQSLYRGLGYSVFRTVKGYYCDNVMGNEEEGEDAFDMRKPLVRDKEKKHIRRNGEAFIVSPDDLW</sequence>
<gene>
    <name evidence="4" type="ORF">GcM3_173016</name>
</gene>
<evidence type="ECO:0000259" key="3">
    <source>
        <dbReference type="PROSITE" id="PS51186"/>
    </source>
</evidence>
<dbReference type="GO" id="GO:0031416">
    <property type="term" value="C:NatB complex"/>
    <property type="evidence" value="ECO:0007669"/>
    <property type="project" value="TreeGrafter"/>
</dbReference>
<dbReference type="FunFam" id="3.40.630.30:FF:000058">
    <property type="entry name" value="N-acetyltransferase (Nat5)"/>
    <property type="match status" value="1"/>
</dbReference>
<dbReference type="EMBL" id="MCBQ01017373">
    <property type="protein sequence ID" value="RKF59579.1"/>
    <property type="molecule type" value="Genomic_DNA"/>
</dbReference>
<dbReference type="InterPro" id="IPR016181">
    <property type="entry name" value="Acyl_CoA_acyltransferase"/>
</dbReference>
<dbReference type="InterPro" id="IPR000182">
    <property type="entry name" value="GNAT_dom"/>
</dbReference>
<dbReference type="InterPro" id="IPR051646">
    <property type="entry name" value="NatB_acetyltransferase_subunit"/>
</dbReference>
<dbReference type="Pfam" id="PF00583">
    <property type="entry name" value="Acetyltransf_1"/>
    <property type="match status" value="1"/>
</dbReference>
<keyword evidence="2" id="KW-0012">Acyltransferase</keyword>
<keyword evidence="1 4" id="KW-0808">Transferase</keyword>
<evidence type="ECO:0000313" key="4">
    <source>
        <dbReference type="EMBL" id="RKF59579.1"/>
    </source>
</evidence>
<keyword evidence="5" id="KW-1185">Reference proteome</keyword>
<reference evidence="4 5" key="1">
    <citation type="journal article" date="2018" name="BMC Genomics">
        <title>Comparative genome analyses reveal sequence features reflecting distinct modes of host-adaptation between dicot and monocot powdery mildew.</title>
        <authorList>
            <person name="Wu Y."/>
            <person name="Ma X."/>
            <person name="Pan Z."/>
            <person name="Kale S.D."/>
            <person name="Song Y."/>
            <person name="King H."/>
            <person name="Zhang Q."/>
            <person name="Presley C."/>
            <person name="Deng X."/>
            <person name="Wei C.I."/>
            <person name="Xiao S."/>
        </authorList>
    </citation>
    <scope>NUCLEOTIDE SEQUENCE [LARGE SCALE GENOMIC DNA]</scope>
    <source>
        <strain evidence="4">UMSG3</strain>
    </source>
</reference>
<dbReference type="Gene3D" id="3.40.630.30">
    <property type="match status" value="1"/>
</dbReference>
<evidence type="ECO:0000313" key="5">
    <source>
        <dbReference type="Proteomes" id="UP000283383"/>
    </source>
</evidence>
<dbReference type="AlphaFoldDB" id="A0A420HQC3"/>
<dbReference type="Proteomes" id="UP000283383">
    <property type="component" value="Unassembled WGS sequence"/>
</dbReference>
<accession>A0A420HQC3</accession>
<evidence type="ECO:0000256" key="1">
    <source>
        <dbReference type="ARBA" id="ARBA00022679"/>
    </source>
</evidence>
<comment type="caution">
    <text evidence="4">The sequence shown here is derived from an EMBL/GenBank/DDBJ whole genome shotgun (WGS) entry which is preliminary data.</text>
</comment>
<name>A0A420HQC3_9PEZI</name>
<proteinExistence type="predicted"/>
<feature type="domain" description="N-acetyltransferase" evidence="3">
    <location>
        <begin position="2"/>
        <end position="167"/>
    </location>
</feature>
<protein>
    <submittedName>
        <fullName evidence="4">N-terminal acetyltransferase B complex catalytic subunit naa20</fullName>
    </submittedName>
</protein>
<dbReference type="STRING" id="62708.A0A420HQC3"/>
<organism evidence="4 5">
    <name type="scientific">Golovinomyces cichoracearum</name>
    <dbReference type="NCBI Taxonomy" id="62708"/>
    <lineage>
        <taxon>Eukaryota</taxon>
        <taxon>Fungi</taxon>
        <taxon>Dikarya</taxon>
        <taxon>Ascomycota</taxon>
        <taxon>Pezizomycotina</taxon>
        <taxon>Leotiomycetes</taxon>
        <taxon>Erysiphales</taxon>
        <taxon>Erysiphaceae</taxon>
        <taxon>Golovinomyces</taxon>
    </lineage>
</organism>
<dbReference type="GO" id="GO:0004596">
    <property type="term" value="F:protein-N-terminal amino-acid acetyltransferase activity"/>
    <property type="evidence" value="ECO:0007669"/>
    <property type="project" value="TreeGrafter"/>
</dbReference>
<dbReference type="PANTHER" id="PTHR45910:SF1">
    <property type="entry name" value="N-ALPHA-ACETYLTRANSFERASE 20"/>
    <property type="match status" value="1"/>
</dbReference>